<evidence type="ECO:0000256" key="1">
    <source>
        <dbReference type="ARBA" id="ARBA00023054"/>
    </source>
</evidence>
<evidence type="ECO:0000256" key="2">
    <source>
        <dbReference type="SAM" id="Coils"/>
    </source>
</evidence>
<dbReference type="GO" id="GO:0005856">
    <property type="term" value="C:cytoskeleton"/>
    <property type="evidence" value="ECO:0007669"/>
    <property type="project" value="TreeGrafter"/>
</dbReference>
<evidence type="ECO:0008006" key="5">
    <source>
        <dbReference type="Google" id="ProtNLM"/>
    </source>
</evidence>
<keyword evidence="1 2" id="KW-0175">Coiled coil</keyword>
<evidence type="ECO:0000313" key="4">
    <source>
        <dbReference type="Proteomes" id="UP000016666"/>
    </source>
</evidence>
<feature type="coiled-coil region" evidence="2">
    <location>
        <begin position="128"/>
        <end position="260"/>
    </location>
</feature>
<reference evidence="3" key="3">
    <citation type="submission" date="2025-09" db="UniProtKB">
        <authorList>
            <consortium name="Ensembl"/>
        </authorList>
    </citation>
    <scope>IDENTIFICATION</scope>
</reference>
<dbReference type="PANTHER" id="PTHR32083">
    <property type="entry name" value="CILIA AND FLAGELLA-ASSOCIATED PROTEIN 58-RELATED"/>
    <property type="match status" value="1"/>
</dbReference>
<evidence type="ECO:0000313" key="3">
    <source>
        <dbReference type="Ensembl" id="ENSAPLP00000025933.1"/>
    </source>
</evidence>
<protein>
    <recommendedName>
        <fullName evidence="5">Coiled-coil domain containing 146</fullName>
    </recommendedName>
</protein>
<name>A0A493TJM1_ANAPP</name>
<dbReference type="STRING" id="8840.ENSAPLP00000025933"/>
<dbReference type="SUPFAM" id="SSF57997">
    <property type="entry name" value="Tropomyosin"/>
    <property type="match status" value="1"/>
</dbReference>
<dbReference type="OMA" id="EVVQHQN"/>
<reference evidence="3" key="2">
    <citation type="submission" date="2025-08" db="UniProtKB">
        <authorList>
            <consortium name="Ensembl"/>
        </authorList>
    </citation>
    <scope>IDENTIFICATION</scope>
</reference>
<dbReference type="Proteomes" id="UP000016666">
    <property type="component" value="Chromosome 1"/>
</dbReference>
<dbReference type="AlphaFoldDB" id="A0A493TJM1"/>
<feature type="coiled-coil region" evidence="2">
    <location>
        <begin position="39"/>
        <end position="69"/>
    </location>
</feature>
<organism evidence="3 4">
    <name type="scientific">Anas platyrhynchos platyrhynchos</name>
    <name type="common">Northern mallard</name>
    <dbReference type="NCBI Taxonomy" id="8840"/>
    <lineage>
        <taxon>Eukaryota</taxon>
        <taxon>Metazoa</taxon>
        <taxon>Chordata</taxon>
        <taxon>Craniata</taxon>
        <taxon>Vertebrata</taxon>
        <taxon>Euteleostomi</taxon>
        <taxon>Archelosauria</taxon>
        <taxon>Archosauria</taxon>
        <taxon>Dinosauria</taxon>
        <taxon>Saurischia</taxon>
        <taxon>Theropoda</taxon>
        <taxon>Coelurosauria</taxon>
        <taxon>Aves</taxon>
        <taxon>Neognathae</taxon>
        <taxon>Galloanserae</taxon>
        <taxon>Anseriformes</taxon>
        <taxon>Anatidae</taxon>
        <taxon>Anatinae</taxon>
        <taxon>Anas</taxon>
    </lineage>
</organism>
<proteinExistence type="predicted"/>
<reference evidence="3 4" key="1">
    <citation type="submission" date="2017-10" db="EMBL/GenBank/DDBJ databases">
        <title>A new Pekin duck reference genome.</title>
        <authorList>
            <person name="Hou Z.-C."/>
            <person name="Zhou Z.-K."/>
            <person name="Zhu F."/>
            <person name="Hou S.-S."/>
        </authorList>
    </citation>
    <scope>NUCLEOTIDE SEQUENCE [LARGE SCALE GENOMIC DNA]</scope>
</reference>
<accession>A0A493TJM1</accession>
<sequence length="303" mass="35508">LREENLVQVLFSAGKLSGSKVAELKAKYTLLHETVISLQKSEIQLLQEAKRLSENLEQQQHELEKAEQFPEESSSEVCRIRQQLLSCQNEYNAIKEREYEIQFRVKCLQEEKTLLEKEYERIPKQSRIKKLKENCDELSKEVIQRKAEVNAMKEDILSKQNLMLIDKKEVEKLLENQDNLKDELVKILGVPAQLGKETEKIKWKKIDAEKKKQTLHNQIQELNNTLKATEKRMEEILQEREDVMKELDGKQALLESKKQECVALTRLLEIGREKESAILADRLDFILFIHLKQFLPSVLPFLS</sequence>
<dbReference type="GeneTree" id="ENSGT00940000165989"/>
<keyword evidence="4" id="KW-1185">Reference proteome</keyword>
<dbReference type="Ensembl" id="ENSAPLT00000037909.1">
    <property type="protein sequence ID" value="ENSAPLP00000025933.1"/>
    <property type="gene ID" value="ENSAPLG00000029814.1"/>
</dbReference>
<dbReference type="PANTHER" id="PTHR32083:SF34">
    <property type="entry name" value="COILED-COIL DOMAIN-CONTAINING PROTEIN 146"/>
    <property type="match status" value="1"/>
</dbReference>